<proteinExistence type="predicted"/>
<protein>
    <submittedName>
        <fullName evidence="4">Pyridoxal phosphate-dependent transferase</fullName>
    </submittedName>
</protein>
<feature type="compositionally biased region" description="Low complexity" evidence="2">
    <location>
        <begin position="267"/>
        <end position="278"/>
    </location>
</feature>
<dbReference type="GO" id="GO:0016740">
    <property type="term" value="F:transferase activity"/>
    <property type="evidence" value="ECO:0007669"/>
    <property type="project" value="UniProtKB-KW"/>
</dbReference>
<dbReference type="PANTHER" id="PTHR43092">
    <property type="entry name" value="L-CYSTEINE DESULFHYDRASE"/>
    <property type="match status" value="1"/>
</dbReference>
<feature type="domain" description="Aminotransferase class V" evidence="3">
    <location>
        <begin position="46"/>
        <end position="245"/>
    </location>
</feature>
<evidence type="ECO:0000313" key="5">
    <source>
        <dbReference type="Proteomes" id="UP001365128"/>
    </source>
</evidence>
<dbReference type="EMBL" id="JBBPDW010000010">
    <property type="protein sequence ID" value="KAK7548713.1"/>
    <property type="molecule type" value="Genomic_DNA"/>
</dbReference>
<evidence type="ECO:0000256" key="2">
    <source>
        <dbReference type="SAM" id="MobiDB-lite"/>
    </source>
</evidence>
<accession>A0ABR1MIC0</accession>
<keyword evidence="1" id="KW-0663">Pyridoxal phosphate</keyword>
<feature type="region of interest" description="Disordered" evidence="2">
    <location>
        <begin position="254"/>
        <end position="280"/>
    </location>
</feature>
<organism evidence="4 5">
    <name type="scientific">Phyllosticta citricarpa</name>
    <dbReference type="NCBI Taxonomy" id="55181"/>
    <lineage>
        <taxon>Eukaryota</taxon>
        <taxon>Fungi</taxon>
        <taxon>Dikarya</taxon>
        <taxon>Ascomycota</taxon>
        <taxon>Pezizomycotina</taxon>
        <taxon>Dothideomycetes</taxon>
        <taxon>Dothideomycetes incertae sedis</taxon>
        <taxon>Botryosphaeriales</taxon>
        <taxon>Phyllostictaceae</taxon>
        <taxon>Phyllosticta</taxon>
    </lineage>
</organism>
<dbReference type="InterPro" id="IPR000192">
    <property type="entry name" value="Aminotrans_V_dom"/>
</dbReference>
<evidence type="ECO:0000259" key="3">
    <source>
        <dbReference type="Pfam" id="PF00266"/>
    </source>
</evidence>
<keyword evidence="5" id="KW-1185">Reference proteome</keyword>
<evidence type="ECO:0000313" key="4">
    <source>
        <dbReference type="EMBL" id="KAK7548713.1"/>
    </source>
</evidence>
<name>A0ABR1MIC0_9PEZI</name>
<dbReference type="InterPro" id="IPR015421">
    <property type="entry name" value="PyrdxlP-dep_Trfase_major"/>
</dbReference>
<dbReference type="SUPFAM" id="SSF53383">
    <property type="entry name" value="PLP-dependent transferases"/>
    <property type="match status" value="1"/>
</dbReference>
<dbReference type="Pfam" id="PF00266">
    <property type="entry name" value="Aminotran_5"/>
    <property type="match status" value="1"/>
</dbReference>
<dbReference type="InterPro" id="IPR015424">
    <property type="entry name" value="PyrdxlP-dep_Trfase"/>
</dbReference>
<evidence type="ECO:0000256" key="1">
    <source>
        <dbReference type="ARBA" id="ARBA00022898"/>
    </source>
</evidence>
<sequence>MGEQSSEDSAFGHKLLKDFMFADDYVNLNQGSYGVLPRAVHETRLSYLSAMEARPDPFLRQTFPALLKESRAALAQLLRAPVDAVVLVPNATTGVNTVLRSLQYAAGDVLVYFACNYGACQKTIHYLEESTAVVGHRIEVKYPVGDDEIVRMFRDAVAAIRAEGRRPVAALFDAVVSMPGVRFPFEAVTSACREEGVLSVVDGAHGVGMLDLDLGALDSDFFVSNCHKWLFTPRGSCVMYAAPRNHHLIRSTLPTSHGWQPLPNPSPTTNTTTTTTTPSPQPALYNATASFSAPFELPGTMDPTPYLCVPAALHYRATSLPGERAIHGYHERLARAAGAALAARLGTRVLSNASLNASGRDTLGACAFSNVLLPLSTARCSEAGARRLGRGVAPEEASGGVLKWVSEEVVRVGGTFVAVVEYGGEWWVRVSGSVFLEVSDVVGVAGVLQDVCGRAEEGAWVEVLG</sequence>
<dbReference type="Gene3D" id="3.40.640.10">
    <property type="entry name" value="Type I PLP-dependent aspartate aminotransferase-like (Major domain)"/>
    <property type="match status" value="1"/>
</dbReference>
<dbReference type="PANTHER" id="PTHR43092:SF2">
    <property type="entry name" value="HERCYNYLCYSTEINE SULFOXIDE LYASE"/>
    <property type="match status" value="1"/>
</dbReference>
<gene>
    <name evidence="4" type="ORF">IWX46DRAFT_523315</name>
</gene>
<keyword evidence="4" id="KW-0808">Transferase</keyword>
<reference evidence="4 5" key="1">
    <citation type="submission" date="2024-04" db="EMBL/GenBank/DDBJ databases">
        <title>Phyllosticta paracitricarpa is synonymous to the EU quarantine fungus P. citricarpa based on phylogenomic analyses.</title>
        <authorList>
            <consortium name="Lawrence Berkeley National Laboratory"/>
            <person name="Van Ingen-Buijs V.A."/>
            <person name="Van Westerhoven A.C."/>
            <person name="Haridas S."/>
            <person name="Skiadas P."/>
            <person name="Martin F."/>
            <person name="Groenewald J.Z."/>
            <person name="Crous P.W."/>
            <person name="Seidl M.F."/>
        </authorList>
    </citation>
    <scope>NUCLEOTIDE SEQUENCE [LARGE SCALE GENOMIC DNA]</scope>
    <source>
        <strain evidence="4 5">CBS 122670</strain>
    </source>
</reference>
<comment type="caution">
    <text evidence="4">The sequence shown here is derived from an EMBL/GenBank/DDBJ whole genome shotgun (WGS) entry which is preliminary data.</text>
</comment>
<dbReference type="Proteomes" id="UP001365128">
    <property type="component" value="Unassembled WGS sequence"/>
</dbReference>